<evidence type="ECO:0000313" key="2">
    <source>
        <dbReference type="Proteomes" id="UP000275267"/>
    </source>
</evidence>
<dbReference type="Proteomes" id="UP000275267">
    <property type="component" value="Unassembled WGS sequence"/>
</dbReference>
<organism evidence="1 2">
    <name type="scientific">Panicum miliaceum</name>
    <name type="common">Proso millet</name>
    <name type="synonym">Broomcorn millet</name>
    <dbReference type="NCBI Taxonomy" id="4540"/>
    <lineage>
        <taxon>Eukaryota</taxon>
        <taxon>Viridiplantae</taxon>
        <taxon>Streptophyta</taxon>
        <taxon>Embryophyta</taxon>
        <taxon>Tracheophyta</taxon>
        <taxon>Spermatophyta</taxon>
        <taxon>Magnoliopsida</taxon>
        <taxon>Liliopsida</taxon>
        <taxon>Poales</taxon>
        <taxon>Poaceae</taxon>
        <taxon>PACMAD clade</taxon>
        <taxon>Panicoideae</taxon>
        <taxon>Panicodae</taxon>
        <taxon>Paniceae</taxon>
        <taxon>Panicinae</taxon>
        <taxon>Panicum</taxon>
        <taxon>Panicum sect. Panicum</taxon>
    </lineage>
</organism>
<keyword evidence="2" id="KW-1185">Reference proteome</keyword>
<dbReference type="EMBL" id="PQIB02000017">
    <property type="protein sequence ID" value="RLM58661.1"/>
    <property type="molecule type" value="Genomic_DNA"/>
</dbReference>
<name>A0A3L6PIN8_PANMI</name>
<gene>
    <name evidence="1" type="ORF">C2845_PM18G02920</name>
</gene>
<sequence length="52" mass="6081">MVVYYIVHYLKVHAALMDLTQIAACHPEFPQHFTIYTALLAPMHINMPEHEM</sequence>
<accession>A0A3L6PIN8</accession>
<dbReference type="AlphaFoldDB" id="A0A3L6PIN8"/>
<evidence type="ECO:0000313" key="1">
    <source>
        <dbReference type="EMBL" id="RLM58661.1"/>
    </source>
</evidence>
<protein>
    <submittedName>
        <fullName evidence="1">Uncharacterized protein</fullName>
    </submittedName>
</protein>
<reference evidence="2" key="1">
    <citation type="journal article" date="2019" name="Nat. Commun.">
        <title>The genome of broomcorn millet.</title>
        <authorList>
            <person name="Zou C."/>
            <person name="Miki D."/>
            <person name="Li D."/>
            <person name="Tang Q."/>
            <person name="Xiao L."/>
            <person name="Rajput S."/>
            <person name="Deng P."/>
            <person name="Jia W."/>
            <person name="Huang R."/>
            <person name="Zhang M."/>
            <person name="Sun Y."/>
            <person name="Hu J."/>
            <person name="Fu X."/>
            <person name="Schnable P.S."/>
            <person name="Li F."/>
            <person name="Zhang H."/>
            <person name="Feng B."/>
            <person name="Zhu X."/>
            <person name="Liu R."/>
            <person name="Schnable J.C."/>
            <person name="Zhu J.-K."/>
            <person name="Zhang H."/>
        </authorList>
    </citation>
    <scope>NUCLEOTIDE SEQUENCE [LARGE SCALE GENOMIC DNA]</scope>
</reference>
<proteinExistence type="predicted"/>
<comment type="caution">
    <text evidence="1">The sequence shown here is derived from an EMBL/GenBank/DDBJ whole genome shotgun (WGS) entry which is preliminary data.</text>
</comment>